<dbReference type="EMBL" id="CP104013">
    <property type="protein sequence ID" value="UYP47663.1"/>
    <property type="molecule type" value="Genomic_DNA"/>
</dbReference>
<proteinExistence type="predicted"/>
<dbReference type="Gene3D" id="3.40.50.1820">
    <property type="entry name" value="alpha/beta hydrolase"/>
    <property type="match status" value="1"/>
</dbReference>
<evidence type="ECO:0000313" key="3">
    <source>
        <dbReference type="Proteomes" id="UP001208689"/>
    </source>
</evidence>
<dbReference type="SUPFAM" id="SSF53474">
    <property type="entry name" value="alpha/beta-Hydrolases"/>
    <property type="match status" value="1"/>
</dbReference>
<reference evidence="2" key="1">
    <citation type="submission" date="2022-09" db="EMBL/GenBank/DDBJ databases">
        <title>Actin cytoskeleton and complex cell architecture in an #Asgard archaeon.</title>
        <authorList>
            <person name="Ponce Toledo R.I."/>
            <person name="Schleper C."/>
            <person name="Rodrigues Oliveira T."/>
            <person name="Wollweber F."/>
            <person name="Xu J."/>
            <person name="Rittmann S."/>
            <person name="Klingl A."/>
            <person name="Pilhofer M."/>
        </authorList>
    </citation>
    <scope>NUCLEOTIDE SEQUENCE</scope>
    <source>
        <strain evidence="2">B-35</strain>
    </source>
</reference>
<accession>A0ABY6HVW9</accession>
<protein>
    <recommendedName>
        <fullName evidence="1">Serine aminopeptidase S33 domain-containing protein</fullName>
    </recommendedName>
</protein>
<dbReference type="Pfam" id="PF12146">
    <property type="entry name" value="Hydrolase_4"/>
    <property type="match status" value="1"/>
</dbReference>
<organism evidence="2 3">
    <name type="scientific">Candidatus Lokiarchaeum ossiferum</name>
    <dbReference type="NCBI Taxonomy" id="2951803"/>
    <lineage>
        <taxon>Archaea</taxon>
        <taxon>Promethearchaeati</taxon>
        <taxon>Promethearchaeota</taxon>
        <taxon>Promethearchaeia</taxon>
        <taxon>Promethearchaeales</taxon>
        <taxon>Promethearchaeaceae</taxon>
        <taxon>Candidatus Lokiarchaeum</taxon>
    </lineage>
</organism>
<dbReference type="InterPro" id="IPR051044">
    <property type="entry name" value="MAG_DAG_Lipase"/>
</dbReference>
<dbReference type="PANTHER" id="PTHR11614">
    <property type="entry name" value="PHOSPHOLIPASE-RELATED"/>
    <property type="match status" value="1"/>
</dbReference>
<evidence type="ECO:0000313" key="2">
    <source>
        <dbReference type="EMBL" id="UYP47663.1"/>
    </source>
</evidence>
<name>A0ABY6HVW9_9ARCH</name>
<dbReference type="InterPro" id="IPR029058">
    <property type="entry name" value="AB_hydrolase_fold"/>
</dbReference>
<keyword evidence="3" id="KW-1185">Reference proteome</keyword>
<feature type="domain" description="Serine aminopeptidase S33" evidence="1">
    <location>
        <begin position="27"/>
        <end position="287"/>
    </location>
</feature>
<dbReference type="InterPro" id="IPR022742">
    <property type="entry name" value="Hydrolase_4"/>
</dbReference>
<evidence type="ECO:0000259" key="1">
    <source>
        <dbReference type="Pfam" id="PF12146"/>
    </source>
</evidence>
<sequence>MENITFTDHAGVKITAYKWVPKTGITPKGLIQIVHGMAEHALRYDFLAEALTDEGFVVYAEDHRGHGKTMESMDKAGSLNPDGWDGVVKDLKQLKDIMVKDYPDLPVFMFGHSWGSFLTQDFIQKWGDELKGIILSGTAGKQDTLGLLILIAKLQVKLHGSDTPAGLIYKLGVEPLNRRFEPAKSASAWLSTVEEEVQKYDDDPLCGYRPPNGYYLEMAYAMKRLWKKENESKIPKNLPIYMIVGELDPVGNFTKNFMPLVHRYQNQGIADVRYKIYKDARHEILNDYCRKEVVQDTVNWFNNHM</sequence>
<dbReference type="Proteomes" id="UP001208689">
    <property type="component" value="Chromosome"/>
</dbReference>
<gene>
    <name evidence="2" type="ORF">NEF87_003948</name>
</gene>